<gene>
    <name evidence="2" type="ORF">CWD77_04690</name>
</gene>
<dbReference type="Proteomes" id="UP000233398">
    <property type="component" value="Unassembled WGS sequence"/>
</dbReference>
<evidence type="ECO:0000256" key="1">
    <source>
        <dbReference type="SAM" id="Phobius"/>
    </source>
</evidence>
<reference evidence="2 3" key="1">
    <citation type="submission" date="2017-11" db="EMBL/GenBank/DDBJ databases">
        <title>Rhodohalobacter 15182 sp. nov., isolated from a salt lake.</title>
        <authorList>
            <person name="Han S."/>
        </authorList>
    </citation>
    <scope>NUCLEOTIDE SEQUENCE [LARGE SCALE GENOMIC DNA]</scope>
    <source>
        <strain evidence="2 3">15182</strain>
    </source>
</reference>
<keyword evidence="1" id="KW-0472">Membrane</keyword>
<dbReference type="AlphaFoldDB" id="A0A2N0VKN8"/>
<keyword evidence="1" id="KW-1133">Transmembrane helix</keyword>
<protein>
    <submittedName>
        <fullName evidence="2">Uncharacterized protein</fullName>
    </submittedName>
</protein>
<evidence type="ECO:0000313" key="2">
    <source>
        <dbReference type="EMBL" id="PKD44765.1"/>
    </source>
</evidence>
<feature type="transmembrane region" description="Helical" evidence="1">
    <location>
        <begin position="413"/>
        <end position="431"/>
    </location>
</feature>
<keyword evidence="3" id="KW-1185">Reference proteome</keyword>
<dbReference type="EMBL" id="PISP01000001">
    <property type="protein sequence ID" value="PKD44765.1"/>
    <property type="molecule type" value="Genomic_DNA"/>
</dbReference>
<dbReference type="InterPro" id="IPR014721">
    <property type="entry name" value="Ribsml_uS5_D2-typ_fold_subgr"/>
</dbReference>
<feature type="transmembrane region" description="Helical" evidence="1">
    <location>
        <begin position="338"/>
        <end position="357"/>
    </location>
</feature>
<organism evidence="2 3">
    <name type="scientific">Rhodohalobacter barkolensis</name>
    <dbReference type="NCBI Taxonomy" id="2053187"/>
    <lineage>
        <taxon>Bacteria</taxon>
        <taxon>Pseudomonadati</taxon>
        <taxon>Balneolota</taxon>
        <taxon>Balneolia</taxon>
        <taxon>Balneolales</taxon>
        <taxon>Balneolaceae</taxon>
        <taxon>Rhodohalobacter</taxon>
    </lineage>
</organism>
<keyword evidence="1" id="KW-0812">Transmembrane</keyword>
<dbReference type="RefSeq" id="WP_101072053.1">
    <property type="nucleotide sequence ID" value="NZ_PISP01000001.1"/>
</dbReference>
<dbReference type="OrthoDB" id="9816120at2"/>
<accession>A0A2N0VKN8</accession>
<name>A0A2N0VKN8_9BACT</name>
<evidence type="ECO:0000313" key="3">
    <source>
        <dbReference type="Proteomes" id="UP000233398"/>
    </source>
</evidence>
<sequence>MNNPIHVEKLYRKLTRELDSHQSIRHRYTLIRYFIQQIEGDYNRYESYLIQLAEKLPVYSSFVTYCGLDPAILESDIEIFLELADKFEDIWKSENFRKAVERLKVVCLIQYICVEEMEKLSQLLFNWYKIKEPLIVKIEFRTDSEYLLNISKLLKGRVADINNKDNSIVKSLIGELDQLLKSEADSIFVPTVEIYKHSEFGMIEYGRLRNLNVQIVRSSSEGYDKIFRRYPVIGIEQAEWPESRKISEAARSLISNNKKVSDGKYYNGHAQYQTNIAFHDGESANAAIALLWFVGLQRKSNQRERYELQPDLCITGNVDSAGNLLPVDSEGVDAKVRAAFFSMINFMVVPASQYFQFIEAIDKLKRKYPNRDLIVISVKNLNELLYDRRLTQHINPSKITHIVKQAWQRRYEGVGISVIVILVLIIFRLIYGPLDQRPVSGEFEGTLLKVKNESGVIIDRIEVGAHTVATEQKNITTDHSLVTFWKSQNNYSIIWGETGASQNLSISGGLLKKKQVNRQDPDWVKTLSYDLQFPNKPEIINGIYLPKKLLSVGQIVESEESKLIAVVNHAPYFPGLLSVRDPKTGIELSHFVNTGRIHDAIILDPGGGSKKIAFSGVNNAFDMAFVALLDIDNITGHSPLNDEYNLLDYSLNESIEYILIPKTIVGQSVLSDRKYNIAERLRYFPESGVLEVYVTDYEQYKRDTVELPASRSNVYYYFNDDLSLRGVGTSDGYDLTADYLYSKGIIDQNPDYRYFENYQDRLLYWKGDEFVSFEEFSGTY</sequence>
<dbReference type="Gene3D" id="3.30.230.10">
    <property type="match status" value="1"/>
</dbReference>
<comment type="caution">
    <text evidence="2">The sequence shown here is derived from an EMBL/GenBank/DDBJ whole genome shotgun (WGS) entry which is preliminary data.</text>
</comment>
<proteinExistence type="predicted"/>